<gene>
    <name evidence="1" type="ORF">FRZ32_08375</name>
</gene>
<protein>
    <recommendedName>
        <fullName evidence="3">Phage tail protein</fullName>
    </recommendedName>
</protein>
<dbReference type="EMBL" id="VOQQ01000001">
    <property type="protein sequence ID" value="TXC63672.1"/>
    <property type="molecule type" value="Genomic_DNA"/>
</dbReference>
<dbReference type="OrthoDB" id="7375409at2"/>
<proteinExistence type="predicted"/>
<dbReference type="Pfam" id="PF06199">
    <property type="entry name" value="Phage_tail_2"/>
    <property type="match status" value="1"/>
</dbReference>
<name>A0A5C6TTB5_9SPHN</name>
<reference evidence="1 2" key="1">
    <citation type="journal article" date="2015" name="J. Microbiol.">
        <title>Sphingosinicella ginsenosidimutans sp. nov., with ginsenoside converting activity.</title>
        <authorList>
            <person name="Kim J.K."/>
            <person name="Kang M.S."/>
            <person name="Park S.C."/>
            <person name="Kim K.M."/>
            <person name="Choi K."/>
            <person name="Yoon M.H."/>
            <person name="Im W.T."/>
        </authorList>
    </citation>
    <scope>NUCLEOTIDE SEQUENCE [LARGE SCALE GENOMIC DNA]</scope>
    <source>
        <strain evidence="1 2">BS-11</strain>
    </source>
</reference>
<dbReference type="RefSeq" id="WP_147043078.1">
    <property type="nucleotide sequence ID" value="NZ_BAABIR010000004.1"/>
</dbReference>
<comment type="caution">
    <text evidence="1">The sequence shown here is derived from an EMBL/GenBank/DDBJ whole genome shotgun (WGS) entry which is preliminary data.</text>
</comment>
<accession>A0A5C6TTB5</accession>
<dbReference type="Proteomes" id="UP000321249">
    <property type="component" value="Unassembled WGS sequence"/>
</dbReference>
<evidence type="ECO:0008006" key="3">
    <source>
        <dbReference type="Google" id="ProtNLM"/>
    </source>
</evidence>
<sequence length="150" mass="16017">MSTPTEIDFAIIKMGDGASPEVFSILCGIQDVTINETANTQDRFVRDCAKPGEVPYRKSKLTGRQLDVSGTGLTDTVSLPTVRAALGNLGNFKIEVYRDDGTDAGVLLGTYTGEFRMTAANINAPRDNTSSFQVNLISNGSWSYADAPGS</sequence>
<dbReference type="AlphaFoldDB" id="A0A5C6TTB5"/>
<evidence type="ECO:0000313" key="1">
    <source>
        <dbReference type="EMBL" id="TXC63672.1"/>
    </source>
</evidence>
<dbReference type="InterPro" id="IPR011855">
    <property type="entry name" value="Phgtail_TP901_1"/>
</dbReference>
<keyword evidence="2" id="KW-1185">Reference proteome</keyword>
<evidence type="ECO:0000313" key="2">
    <source>
        <dbReference type="Proteomes" id="UP000321249"/>
    </source>
</evidence>
<organism evidence="1 2">
    <name type="scientific">Allosphingosinicella ginsenosidimutans</name>
    <dbReference type="NCBI Taxonomy" id="1176539"/>
    <lineage>
        <taxon>Bacteria</taxon>
        <taxon>Pseudomonadati</taxon>
        <taxon>Pseudomonadota</taxon>
        <taxon>Alphaproteobacteria</taxon>
        <taxon>Sphingomonadales</taxon>
        <taxon>Sphingomonadaceae</taxon>
        <taxon>Allosphingosinicella</taxon>
    </lineage>
</organism>